<proteinExistence type="inferred from homology"/>
<sequence>MLNTKKGEIPMSILERIATLTKAAMHEGLNRLENPVIMTGQYLRDLDDRIEEAEQRSRDLQAAAKLLERRLKEYTMLAELSEGDALKALENGDEEKAKQAVEAKLAYTEKERECSAVLEETRQVLAGLGYEIAAAKEERVRLKAKRDELAERAERLRKVPGNTASAPSSTTPAPCRTVFSGLNTHAAARGFERMEEKIQEWEARQNFPVRSVSPAVDTEGGRADPRVKEQAAAELERLRGQMKSAGQKDSE</sequence>
<accession>A0A3N9P3R5</accession>
<dbReference type="OrthoDB" id="9779630at2"/>
<keyword evidence="2" id="KW-0175">Coiled coil</keyword>
<feature type="compositionally biased region" description="Low complexity" evidence="3">
    <location>
        <begin position="163"/>
        <end position="174"/>
    </location>
</feature>
<dbReference type="Proteomes" id="UP000282529">
    <property type="component" value="Unassembled WGS sequence"/>
</dbReference>
<dbReference type="EMBL" id="RQPI01000012">
    <property type="protein sequence ID" value="RQW09724.1"/>
    <property type="molecule type" value="Genomic_DNA"/>
</dbReference>
<comment type="similarity">
    <text evidence="1">Belongs to the PspA/Vipp/IM30 family.</text>
</comment>
<protein>
    <submittedName>
        <fullName evidence="4">PspA/IM30 family protein</fullName>
    </submittedName>
</protein>
<evidence type="ECO:0000313" key="5">
    <source>
        <dbReference type="Proteomes" id="UP000282529"/>
    </source>
</evidence>
<dbReference type="InterPro" id="IPR007157">
    <property type="entry name" value="PspA_VIPP1"/>
</dbReference>
<evidence type="ECO:0000256" key="2">
    <source>
        <dbReference type="SAM" id="Coils"/>
    </source>
</evidence>
<dbReference type="PANTHER" id="PTHR31088:SF6">
    <property type="entry name" value="PHAGE SHOCK PROTEIN A"/>
    <property type="match status" value="1"/>
</dbReference>
<dbReference type="AlphaFoldDB" id="A0A3N9P3R5"/>
<organism evidence="4 5">
    <name type="scientific">Paenibacillus rhizophilus</name>
    <dbReference type="NCBI Taxonomy" id="1850366"/>
    <lineage>
        <taxon>Bacteria</taxon>
        <taxon>Bacillati</taxon>
        <taxon>Bacillota</taxon>
        <taxon>Bacilli</taxon>
        <taxon>Bacillales</taxon>
        <taxon>Paenibacillaceae</taxon>
        <taxon>Paenibacillus</taxon>
    </lineage>
</organism>
<gene>
    <name evidence="4" type="ORF">EH198_18300</name>
</gene>
<keyword evidence="5" id="KW-1185">Reference proteome</keyword>
<reference evidence="4 5" key="1">
    <citation type="submission" date="2018-11" db="EMBL/GenBank/DDBJ databases">
        <title>Genome sequence of strain 7197.</title>
        <authorList>
            <person name="Gao J."/>
            <person name="Sun J."/>
        </authorList>
    </citation>
    <scope>NUCLEOTIDE SEQUENCE [LARGE SCALE GENOMIC DNA]</scope>
    <source>
        <strain evidence="4 5">7197</strain>
    </source>
</reference>
<feature type="coiled-coil region" evidence="2">
    <location>
        <begin position="43"/>
        <end position="77"/>
    </location>
</feature>
<evidence type="ECO:0000256" key="1">
    <source>
        <dbReference type="ARBA" id="ARBA00043985"/>
    </source>
</evidence>
<evidence type="ECO:0000256" key="3">
    <source>
        <dbReference type="SAM" id="MobiDB-lite"/>
    </source>
</evidence>
<dbReference type="Pfam" id="PF04012">
    <property type="entry name" value="PspA_IM30"/>
    <property type="match status" value="1"/>
</dbReference>
<feature type="compositionally biased region" description="Basic and acidic residues" evidence="3">
    <location>
        <begin position="219"/>
        <end position="230"/>
    </location>
</feature>
<feature type="region of interest" description="Disordered" evidence="3">
    <location>
        <begin position="154"/>
        <end position="176"/>
    </location>
</feature>
<evidence type="ECO:0000313" key="4">
    <source>
        <dbReference type="EMBL" id="RQW09724.1"/>
    </source>
</evidence>
<dbReference type="PANTHER" id="PTHR31088">
    <property type="entry name" value="MEMBRANE-ASSOCIATED PROTEIN VIPP1, CHLOROPLASTIC"/>
    <property type="match status" value="1"/>
</dbReference>
<feature type="region of interest" description="Disordered" evidence="3">
    <location>
        <begin position="202"/>
        <end position="230"/>
    </location>
</feature>
<comment type="caution">
    <text evidence="4">The sequence shown here is derived from an EMBL/GenBank/DDBJ whole genome shotgun (WGS) entry which is preliminary data.</text>
</comment>
<name>A0A3N9P3R5_9BACL</name>